<dbReference type="Proteomes" id="UP000419144">
    <property type="component" value="Unassembled WGS sequence"/>
</dbReference>
<accession>A0A640KD87</accession>
<reference evidence="1" key="1">
    <citation type="submission" date="2019-11" db="EMBL/GenBank/DDBJ databases">
        <title>Leishmania tarentolae CDS.</title>
        <authorList>
            <person name="Goto Y."/>
            <person name="Yamagishi J."/>
        </authorList>
    </citation>
    <scope>NUCLEOTIDE SEQUENCE [LARGE SCALE GENOMIC DNA]</scope>
    <source>
        <strain evidence="1">Parrot Tar II</strain>
    </source>
</reference>
<name>A0A640KD87_LEITA</name>
<dbReference type="PANTHER" id="PTHR34496">
    <property type="entry name" value="GLCNAC TRANSFERASE-RELATED"/>
    <property type="match status" value="1"/>
</dbReference>
<evidence type="ECO:0000313" key="1">
    <source>
        <dbReference type="EMBL" id="GET87660.1"/>
    </source>
</evidence>
<dbReference type="Pfam" id="PF11397">
    <property type="entry name" value="GlcNAc"/>
    <property type="match status" value="1"/>
</dbReference>
<proteinExistence type="predicted"/>
<keyword evidence="2" id="KW-1185">Reference proteome</keyword>
<protein>
    <recommendedName>
        <fullName evidence="3">Glycosyltransferase (GlcNAc)</fullName>
    </recommendedName>
</protein>
<comment type="caution">
    <text evidence="1">The sequence shown here is derived from an EMBL/GenBank/DDBJ whole genome shotgun (WGS) entry which is preliminary data.</text>
</comment>
<dbReference type="VEuPathDB" id="TriTrypDB:LtaPh_1711600"/>
<evidence type="ECO:0000313" key="2">
    <source>
        <dbReference type="Proteomes" id="UP000419144"/>
    </source>
</evidence>
<dbReference type="PANTHER" id="PTHR34496:SF11">
    <property type="entry name" value="GLYCOSYLTRANSFERASE (GLCNAC)"/>
    <property type="match status" value="1"/>
</dbReference>
<evidence type="ECO:0008006" key="3">
    <source>
        <dbReference type="Google" id="ProtNLM"/>
    </source>
</evidence>
<dbReference type="InterPro" id="IPR021067">
    <property type="entry name" value="Glycosyltransferase"/>
</dbReference>
<dbReference type="AlphaFoldDB" id="A0A640KD87"/>
<sequence length="642" mass="72669">MKPEMLDHGQMPSLLKRPLRMPRRRLSARRRQALKVFIVILCLCAFLFIFFFSARLPGILHERITPSEKPWLTRAGNSTLFEKVVHNRIPGTAWRDAHLNTIISLAKSGDVVHLTPTKHVRHRRASGSNSSTFQKWESLYRPSDRYHIPAWATPEDRDTLQHASIFTSLASFRDHECALTLRNLFDMAVAPHRLYVGVSEERNLSDESCLSSIGVEDLASGETRRVLYGAEAPDTLGVEVRSLTWAAVAGSRQLLDVDQEPRVFTGSAAESGAQPTGVFVHPSHAMERVTCIAGELETTRDRLLLAEDDAKESTDGRSVFRRGRGGPQQQPSHALAGCRVTTRVTYPTSARGPTFGRYITSLFFFDQDYYMVVDSHTRFSVDWDMKLITRVFQLPTRGVLSHYPNGYREGHDREEFDKTSVMLMCTAQVLSNGMPKLGARWANVSPRPVLQGFAAAGFMFGDAQFMLDTPFDPFLPYIFDGEEVLYSARMWTAGWDLYGPGQPDVFHHYGRMHTPKYFEVLTPTKAARRELSEKRALHLLRRAHPWIEELVRRGYVSSDGQSTLKPLPPEEAPETRLIVTDEVAADTQEIRVWATYYGMGTERPVAAYWKHTELSDEFVKAKDDEQRWMGGTGLCEKSDVLA</sequence>
<dbReference type="OrthoDB" id="76265at2759"/>
<organism evidence="1 2">
    <name type="scientific">Leishmania tarentolae</name>
    <name type="common">Sauroleishmania tarentolae</name>
    <dbReference type="NCBI Taxonomy" id="5689"/>
    <lineage>
        <taxon>Eukaryota</taxon>
        <taxon>Discoba</taxon>
        <taxon>Euglenozoa</taxon>
        <taxon>Kinetoplastea</taxon>
        <taxon>Metakinetoplastina</taxon>
        <taxon>Trypanosomatida</taxon>
        <taxon>Trypanosomatidae</taxon>
        <taxon>Leishmaniinae</taxon>
        <taxon>Leishmania</taxon>
        <taxon>lizard Leishmania</taxon>
    </lineage>
</organism>
<gene>
    <name evidence="1" type="ORF">LtaPh_1711600</name>
</gene>
<dbReference type="EMBL" id="BLBS01000022">
    <property type="protein sequence ID" value="GET87660.1"/>
    <property type="molecule type" value="Genomic_DNA"/>
</dbReference>